<evidence type="ECO:0000259" key="2">
    <source>
        <dbReference type="Pfam" id="PF14402"/>
    </source>
</evidence>
<organism evidence="3 4">
    <name type="scientific">Candidatus Shapirobacteria bacterium RBG_13_44_7</name>
    <dbReference type="NCBI Taxonomy" id="1802149"/>
    <lineage>
        <taxon>Bacteria</taxon>
        <taxon>Candidatus Shapironibacteriota</taxon>
    </lineage>
</organism>
<reference evidence="3 4" key="1">
    <citation type="journal article" date="2016" name="Nat. Commun.">
        <title>Thousands of microbial genomes shed light on interconnected biogeochemical processes in an aquifer system.</title>
        <authorList>
            <person name="Anantharaman K."/>
            <person name="Brown C.T."/>
            <person name="Hug L.A."/>
            <person name="Sharon I."/>
            <person name="Castelle C.J."/>
            <person name="Probst A.J."/>
            <person name="Thomas B.C."/>
            <person name="Singh A."/>
            <person name="Wilkins M.J."/>
            <person name="Karaoz U."/>
            <person name="Brodie E.L."/>
            <person name="Williams K.H."/>
            <person name="Hubbard S.S."/>
            <person name="Banfield J.F."/>
        </authorList>
    </citation>
    <scope>NUCLEOTIDE SEQUENCE [LARGE SCALE GENOMIC DNA]</scope>
</reference>
<dbReference type="Pfam" id="PF14402">
    <property type="entry name" value="7TM_transglut"/>
    <property type="match status" value="1"/>
</dbReference>
<feature type="transmembrane region" description="Helical" evidence="1">
    <location>
        <begin position="50"/>
        <end position="70"/>
    </location>
</feature>
<feature type="domain" description="7 transmembrane helices usually fused to an inactive transglutaminase" evidence="2">
    <location>
        <begin position="15"/>
        <end position="81"/>
    </location>
</feature>
<dbReference type="InterPro" id="IPR025840">
    <property type="entry name" value="7TM_transglut"/>
</dbReference>
<accession>A0A1F7SES0</accession>
<comment type="caution">
    <text evidence="3">The sequence shown here is derived from an EMBL/GenBank/DDBJ whole genome shotgun (WGS) entry which is preliminary data.</text>
</comment>
<gene>
    <name evidence="3" type="ORF">A3K55_01515</name>
</gene>
<dbReference type="EMBL" id="MGDJ01000027">
    <property type="protein sequence ID" value="OGL52306.1"/>
    <property type="molecule type" value="Genomic_DNA"/>
</dbReference>
<proteinExistence type="predicted"/>
<dbReference type="AlphaFoldDB" id="A0A1F7SES0"/>
<keyword evidence="1" id="KW-1133">Transmembrane helix</keyword>
<feature type="transmembrane region" description="Helical" evidence="1">
    <location>
        <begin position="20"/>
        <end position="38"/>
    </location>
</feature>
<name>A0A1F7SES0_9BACT</name>
<sequence>MILLAEEFARTQLVKSRKEAVNLMIGTLILAVIGALLMEWKWLQEAVLGYPEVVVVGVLVVNLIVGNYSGIRLLEIKRFKAAIREKKK</sequence>
<keyword evidence="1" id="KW-0812">Transmembrane</keyword>
<keyword evidence="1" id="KW-0472">Membrane</keyword>
<evidence type="ECO:0000313" key="3">
    <source>
        <dbReference type="EMBL" id="OGL52306.1"/>
    </source>
</evidence>
<dbReference type="Proteomes" id="UP000185874">
    <property type="component" value="Unassembled WGS sequence"/>
</dbReference>
<evidence type="ECO:0000313" key="4">
    <source>
        <dbReference type="Proteomes" id="UP000185874"/>
    </source>
</evidence>
<evidence type="ECO:0000256" key="1">
    <source>
        <dbReference type="SAM" id="Phobius"/>
    </source>
</evidence>
<protein>
    <recommendedName>
        <fullName evidence="2">7 transmembrane helices usually fused to an inactive transglutaminase domain-containing protein</fullName>
    </recommendedName>
</protein>